<dbReference type="GO" id="GO:0030313">
    <property type="term" value="C:cell envelope"/>
    <property type="evidence" value="ECO:0007669"/>
    <property type="project" value="UniProtKB-SubCell"/>
</dbReference>
<feature type="transmembrane region" description="Helical" evidence="3">
    <location>
        <begin position="27"/>
        <end position="47"/>
    </location>
</feature>
<dbReference type="PANTHER" id="PTHR30386">
    <property type="entry name" value="MEMBRANE FUSION SUBUNIT OF EMRAB-TOLC MULTIDRUG EFFLUX PUMP"/>
    <property type="match status" value="1"/>
</dbReference>
<accession>Q6N3J6</accession>
<evidence type="ECO:0000256" key="2">
    <source>
        <dbReference type="SAM" id="MobiDB-lite"/>
    </source>
</evidence>
<dbReference type="eggNOG" id="COG1566">
    <property type="taxonomic scope" value="Bacteria"/>
</dbReference>
<evidence type="ECO:0000256" key="1">
    <source>
        <dbReference type="ARBA" id="ARBA00004196"/>
    </source>
</evidence>
<organism evidence="5">
    <name type="scientific">Rhodopseudomonas palustris (strain ATCC BAA-98 / CGA009)</name>
    <dbReference type="NCBI Taxonomy" id="258594"/>
    <lineage>
        <taxon>Bacteria</taxon>
        <taxon>Pseudomonadati</taxon>
        <taxon>Pseudomonadota</taxon>
        <taxon>Alphaproteobacteria</taxon>
        <taxon>Hyphomicrobiales</taxon>
        <taxon>Nitrobacteraceae</taxon>
        <taxon>Rhodopseudomonas</taxon>
    </lineage>
</organism>
<dbReference type="HOGENOM" id="CLU_018816_15_0_5"/>
<protein>
    <submittedName>
        <fullName evidence="5">Multidrug resistance protein</fullName>
    </submittedName>
</protein>
<name>Q6N3J6_RHOPA</name>
<dbReference type="AlphaFoldDB" id="Q6N3J6"/>
<dbReference type="Gene3D" id="2.40.50.100">
    <property type="match status" value="1"/>
</dbReference>
<dbReference type="SUPFAM" id="SSF111369">
    <property type="entry name" value="HlyD-like secretion proteins"/>
    <property type="match status" value="2"/>
</dbReference>
<dbReference type="PANTHER" id="PTHR30386:SF19">
    <property type="entry name" value="MULTIDRUG EXPORT PROTEIN EMRA-RELATED"/>
    <property type="match status" value="1"/>
</dbReference>
<proteinExistence type="predicted"/>
<comment type="subcellular location">
    <subcellularLocation>
        <location evidence="1">Cell envelope</location>
    </subcellularLocation>
</comment>
<dbReference type="GO" id="GO:0055085">
    <property type="term" value="P:transmembrane transport"/>
    <property type="evidence" value="ECO:0007669"/>
    <property type="project" value="InterPro"/>
</dbReference>
<dbReference type="Gene3D" id="2.40.30.170">
    <property type="match status" value="1"/>
</dbReference>
<dbReference type="PhylomeDB" id="Q6N3J6"/>
<feature type="region of interest" description="Disordered" evidence="2">
    <location>
        <begin position="1"/>
        <end position="20"/>
    </location>
</feature>
<evidence type="ECO:0000259" key="4">
    <source>
        <dbReference type="Pfam" id="PF25885"/>
    </source>
</evidence>
<evidence type="ECO:0000256" key="3">
    <source>
        <dbReference type="SAM" id="Phobius"/>
    </source>
</evidence>
<sequence>MARPDQRMTTTNPTTPADPRAVRRKRLAWFGILLATTAVAAGAWAYLSNPALRHTDDAYVGGQLVQITSEMSGAVTRILADNTDWVAAGDVLVELDSTDARIELASAKAELAQAVRNVRGLFASDARSDADVHLRLAEFNKAQGDLNVKQTLISSGAVSRESLRHASDALSAAQAALASAQQARAQALALVNNSTLASNPPVQVAAERVRAAALAIERTRITAPVSGMVAQRSIQLGRRVGPGEKMMTVVPLDRLWVDANFKEIQLQGVCAGQPAKVTADIYGRSITYHGTVRGIEAGTGAAFALLPAQNATGNWIKVVQRAPVRISLDPSELIQHPLRIGMSAEVEVDTRTCDSTAAPAKRQEQSAIHDARAAAADAVVRQVIADNIGADR</sequence>
<keyword evidence="3" id="KW-0472">Membrane</keyword>
<dbReference type="InterPro" id="IPR050739">
    <property type="entry name" value="MFP"/>
</dbReference>
<keyword evidence="3" id="KW-1133">Transmembrane helix</keyword>
<dbReference type="STRING" id="258594.RPA3697"/>
<dbReference type="InterPro" id="IPR058633">
    <property type="entry name" value="EmrA/FarA_HH"/>
</dbReference>
<dbReference type="EMBL" id="BX572604">
    <property type="protein sequence ID" value="CAE29138.1"/>
    <property type="molecule type" value="Genomic_DNA"/>
</dbReference>
<dbReference type="Pfam" id="PF25885">
    <property type="entry name" value="HH_EMRA"/>
    <property type="match status" value="1"/>
</dbReference>
<keyword evidence="3" id="KW-0812">Transmembrane</keyword>
<evidence type="ECO:0000313" key="5">
    <source>
        <dbReference type="EMBL" id="CAE29138.1"/>
    </source>
</evidence>
<feature type="domain" description="Multidrug export protein EmrA/FarA alpha-helical hairpin" evidence="4">
    <location>
        <begin position="98"/>
        <end position="219"/>
    </location>
</feature>
<gene>
    <name evidence="5" type="primary">emrA</name>
    <name evidence="5" type="ordered locus">RPA3697</name>
</gene>
<reference evidence="5" key="1">
    <citation type="journal article" date="2004" name="Nat. Biotechnol.">
        <title>Complete genome sequence of the metabolically versatile photosynthetic bacterium Rhodopseudomonas palustris.</title>
        <authorList>
            <person name="Larimer F.W."/>
            <person name="Chain P."/>
            <person name="Hauser L."/>
            <person name="Lamerdin J."/>
            <person name="Malfatti S."/>
            <person name="Do L."/>
            <person name="Land M.L."/>
            <person name="Pelletier D.A."/>
            <person name="Beatty J.T."/>
            <person name="Lang A.S."/>
            <person name="Tabita F.R."/>
            <person name="Gibson J.L."/>
            <person name="Hanson T.E."/>
            <person name="Bobst C."/>
            <person name="Torres J.L."/>
            <person name="Peres C."/>
            <person name="Harrison F.H."/>
            <person name="Gibson J."/>
            <person name="Harwood C.S."/>
        </authorList>
    </citation>
    <scope>NUCLEOTIDE SEQUENCE [LARGE SCALE GENOMIC DNA]</scope>
    <source>
        <strain evidence="5">CGA009</strain>
    </source>
</reference>